<reference evidence="3 4" key="1">
    <citation type="submission" date="2015-09" db="EMBL/GenBank/DDBJ databases">
        <title>Sorangium comparison.</title>
        <authorList>
            <person name="Zaburannyi N."/>
            <person name="Bunk B."/>
            <person name="Overmann J."/>
            <person name="Mueller R."/>
        </authorList>
    </citation>
    <scope>NUCLEOTIDE SEQUENCE [LARGE SCALE GENOMIC DNA]</scope>
    <source>
        <strain evidence="3 4">So ce26</strain>
    </source>
</reference>
<evidence type="ECO:0000256" key="2">
    <source>
        <dbReference type="SAM" id="Phobius"/>
    </source>
</evidence>
<evidence type="ECO:0000313" key="4">
    <source>
        <dbReference type="Proteomes" id="UP000238348"/>
    </source>
</evidence>
<dbReference type="RefSeq" id="WP_104986211.1">
    <property type="nucleotide sequence ID" value="NZ_CP012673.1"/>
</dbReference>
<dbReference type="Proteomes" id="UP000238348">
    <property type="component" value="Chromosome"/>
</dbReference>
<proteinExistence type="predicted"/>
<keyword evidence="2" id="KW-0472">Membrane</keyword>
<organism evidence="3 4">
    <name type="scientific">Sorangium cellulosum</name>
    <name type="common">Polyangium cellulosum</name>
    <dbReference type="NCBI Taxonomy" id="56"/>
    <lineage>
        <taxon>Bacteria</taxon>
        <taxon>Pseudomonadati</taxon>
        <taxon>Myxococcota</taxon>
        <taxon>Polyangia</taxon>
        <taxon>Polyangiales</taxon>
        <taxon>Polyangiaceae</taxon>
        <taxon>Sorangium</taxon>
    </lineage>
</organism>
<evidence type="ECO:0008006" key="5">
    <source>
        <dbReference type="Google" id="ProtNLM"/>
    </source>
</evidence>
<accession>A0A2L0F9S1</accession>
<sequence length="154" mass="16992">MKRMNGKREAFERKADELRERLMHTIEAIDQRSHALLEVGSEVRRSGPGVAVGGLLLAIMGGAAVIALVQDVRAGTRGERLRGERVRAIVRWWRHPDRVAAQGKPNMPREIGRKILIGAASFLAMQLIRRGIRLTLATPGGEALPRGKPPELRA</sequence>
<evidence type="ECO:0000256" key="1">
    <source>
        <dbReference type="SAM" id="Coils"/>
    </source>
</evidence>
<dbReference type="OrthoDB" id="5517827at2"/>
<keyword evidence="2" id="KW-1133">Transmembrane helix</keyword>
<name>A0A2L0F9S1_SORCE</name>
<protein>
    <recommendedName>
        <fullName evidence="5">DUF3618 domain-containing protein</fullName>
    </recommendedName>
</protein>
<feature type="transmembrane region" description="Helical" evidence="2">
    <location>
        <begin position="50"/>
        <end position="69"/>
    </location>
</feature>
<evidence type="ECO:0000313" key="3">
    <source>
        <dbReference type="EMBL" id="AUX48335.1"/>
    </source>
</evidence>
<gene>
    <name evidence="3" type="ORF">SOCE26_098690</name>
</gene>
<keyword evidence="1" id="KW-0175">Coiled coil</keyword>
<dbReference type="AlphaFoldDB" id="A0A2L0F9S1"/>
<dbReference type="EMBL" id="CP012673">
    <property type="protein sequence ID" value="AUX48335.1"/>
    <property type="molecule type" value="Genomic_DNA"/>
</dbReference>
<keyword evidence="2" id="KW-0812">Transmembrane</keyword>
<feature type="coiled-coil region" evidence="1">
    <location>
        <begin position="1"/>
        <end position="28"/>
    </location>
</feature>